<name>A0A8S3STL9_MYTED</name>
<dbReference type="PANTHER" id="PTHR34153:SF2">
    <property type="entry name" value="SI:CH211-262H13.3-RELATED"/>
    <property type="match status" value="1"/>
</dbReference>
<gene>
    <name evidence="2" type="ORF">MEDL_37471</name>
</gene>
<organism evidence="2 3">
    <name type="scientific">Mytilus edulis</name>
    <name type="common">Blue mussel</name>
    <dbReference type="NCBI Taxonomy" id="6550"/>
    <lineage>
        <taxon>Eukaryota</taxon>
        <taxon>Metazoa</taxon>
        <taxon>Spiralia</taxon>
        <taxon>Lophotrochozoa</taxon>
        <taxon>Mollusca</taxon>
        <taxon>Bivalvia</taxon>
        <taxon>Autobranchia</taxon>
        <taxon>Pteriomorphia</taxon>
        <taxon>Mytilida</taxon>
        <taxon>Mytiloidea</taxon>
        <taxon>Mytilidae</taxon>
        <taxon>Mytilinae</taxon>
        <taxon>Mytilus</taxon>
    </lineage>
</organism>
<evidence type="ECO:0008006" key="4">
    <source>
        <dbReference type="Google" id="ProtNLM"/>
    </source>
</evidence>
<reference evidence="2" key="1">
    <citation type="submission" date="2021-03" db="EMBL/GenBank/DDBJ databases">
        <authorList>
            <person name="Bekaert M."/>
        </authorList>
    </citation>
    <scope>NUCLEOTIDE SEQUENCE</scope>
</reference>
<feature type="compositionally biased region" description="Basic and acidic residues" evidence="1">
    <location>
        <begin position="116"/>
        <end position="140"/>
    </location>
</feature>
<feature type="region of interest" description="Disordered" evidence="1">
    <location>
        <begin position="109"/>
        <end position="280"/>
    </location>
</feature>
<keyword evidence="3" id="KW-1185">Reference proteome</keyword>
<dbReference type="OrthoDB" id="5989442at2759"/>
<proteinExistence type="predicted"/>
<accession>A0A8S3STL9</accession>
<feature type="compositionally biased region" description="Polar residues" evidence="1">
    <location>
        <begin position="268"/>
        <end position="280"/>
    </location>
</feature>
<evidence type="ECO:0000313" key="2">
    <source>
        <dbReference type="EMBL" id="CAG2224267.1"/>
    </source>
</evidence>
<sequence length="429" mass="49185">MVRSGRSPMVQIVKRLDELEKFNSSKREESFSKMSNHNVYVVVEFLREKSVEVVHLSWIEGSGKDAVCYWPPTTINLAQRIRRGEIPDKERWIAHPIRTFHHTEIEQEVAQGRVISKPDRLISDDSDENNREEHDNEKLPDLSLNVQKQRRLKKKRQREERDSDSNDEESGQEPRTKLPAAPKTPIFVPDSDGLISPNRDIHVSRGLNSSPTCRPYHSSQSRFISPNRDVHVSRGLNSSPTCRPDQSSVVTPNRDVSKRQDSTYRPVPSTSGRSRQDSSCNCQTVTVQKLRTLEDGIKKIKNAISQLAATGSIVEDVIQHPINYIHEMRDLEDKMKDDHFKNKLVQYLVSQGGHSRSDCIRRMMKKCGTNQLWAKYKCCARVFPKSKVSDMEEVLIDFLKQAPHKPGGPKYKKPARKGQTITQDELESE</sequence>
<protein>
    <recommendedName>
        <fullName evidence="4">DUF4806 domain-containing protein</fullName>
    </recommendedName>
</protein>
<dbReference type="EMBL" id="CAJPWZ010001798">
    <property type="protein sequence ID" value="CAG2224267.1"/>
    <property type="molecule type" value="Genomic_DNA"/>
</dbReference>
<feature type="region of interest" description="Disordered" evidence="1">
    <location>
        <begin position="402"/>
        <end position="429"/>
    </location>
</feature>
<evidence type="ECO:0000313" key="3">
    <source>
        <dbReference type="Proteomes" id="UP000683360"/>
    </source>
</evidence>
<evidence type="ECO:0000256" key="1">
    <source>
        <dbReference type="SAM" id="MobiDB-lite"/>
    </source>
</evidence>
<feature type="compositionally biased region" description="Polar residues" evidence="1">
    <location>
        <begin position="206"/>
        <end position="224"/>
    </location>
</feature>
<comment type="caution">
    <text evidence="2">The sequence shown here is derived from an EMBL/GenBank/DDBJ whole genome shotgun (WGS) entry which is preliminary data.</text>
</comment>
<dbReference type="PANTHER" id="PTHR34153">
    <property type="entry name" value="SI:CH211-262H13.3-RELATED-RELATED"/>
    <property type="match status" value="1"/>
</dbReference>
<dbReference type="AlphaFoldDB" id="A0A8S3STL9"/>
<dbReference type="Proteomes" id="UP000683360">
    <property type="component" value="Unassembled WGS sequence"/>
</dbReference>
<feature type="compositionally biased region" description="Polar residues" evidence="1">
    <location>
        <begin position="235"/>
        <end position="251"/>
    </location>
</feature>